<dbReference type="AlphaFoldDB" id="B8ADA9"/>
<dbReference type="GO" id="GO:0102158">
    <property type="term" value="F:very-long-chain (3R)-3-hydroxyacyl-CoA dehydratase activity"/>
    <property type="evidence" value="ECO:0007669"/>
    <property type="project" value="UniProtKB-EC"/>
</dbReference>
<feature type="transmembrane region" description="Helical" evidence="14">
    <location>
        <begin position="12"/>
        <end position="33"/>
    </location>
</feature>
<dbReference type="PANTHER" id="PTHR11035">
    <property type="entry name" value="VERY-LONG-CHAIN (3R)-3-HYDROXYACYL-COA DEHYDRATASE"/>
    <property type="match status" value="1"/>
</dbReference>
<protein>
    <recommendedName>
        <fullName evidence="4">very-long-chain (3R)-3-hydroxyacyl-CoA dehydratase</fullName>
        <ecNumber evidence="4">4.2.1.134</ecNumber>
    </recommendedName>
</protein>
<evidence type="ECO:0000256" key="1">
    <source>
        <dbReference type="ARBA" id="ARBA00004141"/>
    </source>
</evidence>
<evidence type="ECO:0000256" key="14">
    <source>
        <dbReference type="SAM" id="Phobius"/>
    </source>
</evidence>
<gene>
    <name evidence="15" type="ORF">OsI_00414</name>
</gene>
<dbReference type="GO" id="GO:0005789">
    <property type="term" value="C:endoplasmic reticulum membrane"/>
    <property type="evidence" value="ECO:0007669"/>
    <property type="project" value="TreeGrafter"/>
</dbReference>
<comment type="similarity">
    <text evidence="3">Belongs to the very long-chain fatty acids dehydratase HACD family.</text>
</comment>
<evidence type="ECO:0000256" key="3">
    <source>
        <dbReference type="ARBA" id="ARBA00007811"/>
    </source>
</evidence>
<dbReference type="Gramene" id="BGIOSGA002789-TA">
    <property type="protein sequence ID" value="BGIOSGA002789-PA"/>
    <property type="gene ID" value="BGIOSGA002789"/>
</dbReference>
<dbReference type="GO" id="GO:0030148">
    <property type="term" value="P:sphingolipid biosynthetic process"/>
    <property type="evidence" value="ECO:0007669"/>
    <property type="project" value="TreeGrafter"/>
</dbReference>
<evidence type="ECO:0000256" key="5">
    <source>
        <dbReference type="ARBA" id="ARBA00022516"/>
    </source>
</evidence>
<feature type="transmembrane region" description="Helical" evidence="14">
    <location>
        <begin position="53"/>
        <end position="73"/>
    </location>
</feature>
<keyword evidence="6 14" id="KW-0812">Transmembrane</keyword>
<keyword evidence="12" id="KW-0456">Lyase</keyword>
<organism evidence="15 16">
    <name type="scientific">Oryza sativa subsp. indica</name>
    <name type="common">Rice</name>
    <dbReference type="NCBI Taxonomy" id="39946"/>
    <lineage>
        <taxon>Eukaryota</taxon>
        <taxon>Viridiplantae</taxon>
        <taxon>Streptophyta</taxon>
        <taxon>Embryophyta</taxon>
        <taxon>Tracheophyta</taxon>
        <taxon>Spermatophyta</taxon>
        <taxon>Magnoliopsida</taxon>
        <taxon>Liliopsida</taxon>
        <taxon>Poales</taxon>
        <taxon>Poaceae</taxon>
        <taxon>BOP clade</taxon>
        <taxon>Oryzoideae</taxon>
        <taxon>Oryzeae</taxon>
        <taxon>Oryzinae</taxon>
        <taxon>Oryza</taxon>
        <taxon>Oryza sativa</taxon>
    </lineage>
</organism>
<sequence length="103" mass="11825">MAADGSTVRRLYLSIYNWVAFIGWAQVLCYMTLALLDKGHEAVYAAIERPLLFTQTAAILEVLVFPSSLPLFIRENWRLRVVPYLFHHMIAQRKKALSKAKTT</sequence>
<proteinExistence type="inferred from homology"/>
<keyword evidence="8 14" id="KW-1133">Transmembrane helix</keyword>
<dbReference type="EMBL" id="CM000126">
    <property type="protein sequence ID" value="EEC69956.1"/>
    <property type="molecule type" value="Genomic_DNA"/>
</dbReference>
<evidence type="ECO:0000256" key="12">
    <source>
        <dbReference type="ARBA" id="ARBA00023239"/>
    </source>
</evidence>
<evidence type="ECO:0000256" key="7">
    <source>
        <dbReference type="ARBA" id="ARBA00022832"/>
    </source>
</evidence>
<dbReference type="InterPro" id="IPR007482">
    <property type="entry name" value="Tyr_Pase-like_PTPLA"/>
</dbReference>
<keyword evidence="16" id="KW-1185">Reference proteome</keyword>
<evidence type="ECO:0000256" key="4">
    <source>
        <dbReference type="ARBA" id="ARBA00013122"/>
    </source>
</evidence>
<evidence type="ECO:0000256" key="11">
    <source>
        <dbReference type="ARBA" id="ARBA00023160"/>
    </source>
</evidence>
<reference evidence="15 16" key="1">
    <citation type="journal article" date="2005" name="PLoS Biol.">
        <title>The genomes of Oryza sativa: a history of duplications.</title>
        <authorList>
            <person name="Yu J."/>
            <person name="Wang J."/>
            <person name="Lin W."/>
            <person name="Li S."/>
            <person name="Li H."/>
            <person name="Zhou J."/>
            <person name="Ni P."/>
            <person name="Dong W."/>
            <person name="Hu S."/>
            <person name="Zeng C."/>
            <person name="Zhang J."/>
            <person name="Zhang Y."/>
            <person name="Li R."/>
            <person name="Xu Z."/>
            <person name="Li S."/>
            <person name="Li X."/>
            <person name="Zheng H."/>
            <person name="Cong L."/>
            <person name="Lin L."/>
            <person name="Yin J."/>
            <person name="Geng J."/>
            <person name="Li G."/>
            <person name="Shi J."/>
            <person name="Liu J."/>
            <person name="Lv H."/>
            <person name="Li J."/>
            <person name="Wang J."/>
            <person name="Deng Y."/>
            <person name="Ran L."/>
            <person name="Shi X."/>
            <person name="Wang X."/>
            <person name="Wu Q."/>
            <person name="Li C."/>
            <person name="Ren X."/>
            <person name="Wang J."/>
            <person name="Wang X."/>
            <person name="Li D."/>
            <person name="Liu D."/>
            <person name="Zhang X."/>
            <person name="Ji Z."/>
            <person name="Zhao W."/>
            <person name="Sun Y."/>
            <person name="Zhang Z."/>
            <person name="Bao J."/>
            <person name="Han Y."/>
            <person name="Dong L."/>
            <person name="Ji J."/>
            <person name="Chen P."/>
            <person name="Wu S."/>
            <person name="Liu J."/>
            <person name="Xiao Y."/>
            <person name="Bu D."/>
            <person name="Tan J."/>
            <person name="Yang L."/>
            <person name="Ye C."/>
            <person name="Zhang J."/>
            <person name="Xu J."/>
            <person name="Zhou Y."/>
            <person name="Yu Y."/>
            <person name="Zhang B."/>
            <person name="Zhuang S."/>
            <person name="Wei H."/>
            <person name="Liu B."/>
            <person name="Lei M."/>
            <person name="Yu H."/>
            <person name="Li Y."/>
            <person name="Xu H."/>
            <person name="Wei S."/>
            <person name="He X."/>
            <person name="Fang L."/>
            <person name="Zhang Z."/>
            <person name="Zhang Y."/>
            <person name="Huang X."/>
            <person name="Su Z."/>
            <person name="Tong W."/>
            <person name="Li J."/>
            <person name="Tong Z."/>
            <person name="Li S."/>
            <person name="Ye J."/>
            <person name="Wang L."/>
            <person name="Fang L."/>
            <person name="Lei T."/>
            <person name="Chen C."/>
            <person name="Chen H."/>
            <person name="Xu Z."/>
            <person name="Li H."/>
            <person name="Huang H."/>
            <person name="Zhang F."/>
            <person name="Xu H."/>
            <person name="Li N."/>
            <person name="Zhao C."/>
            <person name="Li S."/>
            <person name="Dong L."/>
            <person name="Huang Y."/>
            <person name="Li L."/>
            <person name="Xi Y."/>
            <person name="Qi Q."/>
            <person name="Li W."/>
            <person name="Zhang B."/>
            <person name="Hu W."/>
            <person name="Zhang Y."/>
            <person name="Tian X."/>
            <person name="Jiao Y."/>
            <person name="Liang X."/>
            <person name="Jin J."/>
            <person name="Gao L."/>
            <person name="Zheng W."/>
            <person name="Hao B."/>
            <person name="Liu S."/>
            <person name="Wang W."/>
            <person name="Yuan L."/>
            <person name="Cao M."/>
            <person name="McDermott J."/>
            <person name="Samudrala R."/>
            <person name="Wang J."/>
            <person name="Wong G.K."/>
            <person name="Yang H."/>
        </authorList>
    </citation>
    <scope>NUCLEOTIDE SEQUENCE [LARGE SCALE GENOMIC DNA]</scope>
    <source>
        <strain evidence="16">cv. 93-11</strain>
    </source>
</reference>
<comment type="catalytic activity">
    <reaction evidence="13">
        <text>a very-long-chain (3R)-3-hydroxyacyl-CoA = a very-long-chain (2E)-enoyl-CoA + H2O</text>
        <dbReference type="Rhea" id="RHEA:45812"/>
        <dbReference type="ChEBI" id="CHEBI:15377"/>
        <dbReference type="ChEBI" id="CHEBI:83728"/>
        <dbReference type="ChEBI" id="CHEBI:85440"/>
        <dbReference type="EC" id="4.2.1.134"/>
    </reaction>
</comment>
<dbReference type="EC" id="4.2.1.134" evidence="4"/>
<keyword evidence="5" id="KW-0444">Lipid biosynthesis</keyword>
<dbReference type="Proteomes" id="UP000007015">
    <property type="component" value="Chromosome 1"/>
</dbReference>
<keyword evidence="10 14" id="KW-0472">Membrane</keyword>
<evidence type="ECO:0000256" key="13">
    <source>
        <dbReference type="ARBA" id="ARBA00036671"/>
    </source>
</evidence>
<evidence type="ECO:0000313" key="15">
    <source>
        <dbReference type="EMBL" id="EEC69956.1"/>
    </source>
</evidence>
<comment type="pathway">
    <text evidence="2">Lipid metabolism; fatty acid biosynthesis.</text>
</comment>
<dbReference type="UniPathway" id="UPA00094"/>
<accession>B8ADA9</accession>
<name>B8ADA9_ORYSI</name>
<evidence type="ECO:0000313" key="16">
    <source>
        <dbReference type="Proteomes" id="UP000007015"/>
    </source>
</evidence>
<dbReference type="PANTHER" id="PTHR11035:SF3">
    <property type="entry name" value="VERY-LONG-CHAIN (3R)-3-HYDROXYACYL-COA DEHYDRATASE"/>
    <property type="match status" value="1"/>
</dbReference>
<dbReference type="STRING" id="39946.B8ADA9"/>
<keyword evidence="7" id="KW-0276">Fatty acid metabolism</keyword>
<comment type="subcellular location">
    <subcellularLocation>
        <location evidence="1">Membrane</location>
        <topology evidence="1">Multi-pass membrane protein</topology>
    </subcellularLocation>
</comment>
<dbReference type="HOGENOM" id="CLU_2268216_0_0_1"/>
<dbReference type="GO" id="GO:0030497">
    <property type="term" value="P:fatty acid elongation"/>
    <property type="evidence" value="ECO:0007669"/>
    <property type="project" value="TreeGrafter"/>
</dbReference>
<dbReference type="GO" id="GO:0042761">
    <property type="term" value="P:very long-chain fatty acid biosynthetic process"/>
    <property type="evidence" value="ECO:0007669"/>
    <property type="project" value="TreeGrafter"/>
</dbReference>
<evidence type="ECO:0000256" key="2">
    <source>
        <dbReference type="ARBA" id="ARBA00005194"/>
    </source>
</evidence>
<keyword evidence="9" id="KW-0443">Lipid metabolism</keyword>
<evidence type="ECO:0000256" key="8">
    <source>
        <dbReference type="ARBA" id="ARBA00022989"/>
    </source>
</evidence>
<keyword evidence="11" id="KW-0275">Fatty acid biosynthesis</keyword>
<evidence type="ECO:0000256" key="9">
    <source>
        <dbReference type="ARBA" id="ARBA00023098"/>
    </source>
</evidence>
<evidence type="ECO:0000256" key="10">
    <source>
        <dbReference type="ARBA" id="ARBA00023136"/>
    </source>
</evidence>
<evidence type="ECO:0000256" key="6">
    <source>
        <dbReference type="ARBA" id="ARBA00022692"/>
    </source>
</evidence>